<dbReference type="Gene3D" id="3.40.50.2300">
    <property type="match status" value="1"/>
</dbReference>
<feature type="domain" description="Response regulatory" evidence="3">
    <location>
        <begin position="4"/>
        <end position="117"/>
    </location>
</feature>
<dbReference type="EMBL" id="WWCX01000039">
    <property type="protein sequence ID" value="MYM96126.1"/>
    <property type="molecule type" value="Genomic_DNA"/>
</dbReference>
<reference evidence="4" key="1">
    <citation type="submission" date="2019-12" db="EMBL/GenBank/DDBJ databases">
        <title>Novel species isolated from a subtropical stream in China.</title>
        <authorList>
            <person name="Lu H."/>
        </authorList>
    </citation>
    <scope>NUCLEOTIDE SEQUENCE [LARGE SCALE GENOMIC DNA]</scope>
    <source>
        <strain evidence="4">FT81W</strain>
    </source>
</reference>
<feature type="modified residue" description="4-aspartylphosphate" evidence="2">
    <location>
        <position position="53"/>
    </location>
</feature>
<dbReference type="AlphaFoldDB" id="A0A845GSB8"/>
<dbReference type="SMART" id="SM00448">
    <property type="entry name" value="REC"/>
    <property type="match status" value="1"/>
</dbReference>
<organism evidence="4 5">
    <name type="scientific">Duganella vulcania</name>
    <dbReference type="NCBI Taxonomy" id="2692166"/>
    <lineage>
        <taxon>Bacteria</taxon>
        <taxon>Pseudomonadati</taxon>
        <taxon>Pseudomonadota</taxon>
        <taxon>Betaproteobacteria</taxon>
        <taxon>Burkholderiales</taxon>
        <taxon>Oxalobacteraceae</taxon>
        <taxon>Telluria group</taxon>
        <taxon>Duganella</taxon>
    </lineage>
</organism>
<dbReference type="InterPro" id="IPR001789">
    <property type="entry name" value="Sig_transdc_resp-reg_receiver"/>
</dbReference>
<dbReference type="InterPro" id="IPR050595">
    <property type="entry name" value="Bact_response_regulator"/>
</dbReference>
<dbReference type="PANTHER" id="PTHR44591:SF3">
    <property type="entry name" value="RESPONSE REGULATORY DOMAIN-CONTAINING PROTEIN"/>
    <property type="match status" value="1"/>
</dbReference>
<dbReference type="Pfam" id="PF00072">
    <property type="entry name" value="Response_reg"/>
    <property type="match status" value="1"/>
</dbReference>
<evidence type="ECO:0000256" key="1">
    <source>
        <dbReference type="ARBA" id="ARBA00022553"/>
    </source>
</evidence>
<comment type="caution">
    <text evidence="4">The sequence shown here is derived from an EMBL/GenBank/DDBJ whole genome shotgun (WGS) entry which is preliminary data.</text>
</comment>
<evidence type="ECO:0000313" key="5">
    <source>
        <dbReference type="Proteomes" id="UP000447355"/>
    </source>
</evidence>
<evidence type="ECO:0000256" key="2">
    <source>
        <dbReference type="PROSITE-ProRule" id="PRU00169"/>
    </source>
</evidence>
<name>A0A845GSB8_9BURK</name>
<dbReference type="PANTHER" id="PTHR44591">
    <property type="entry name" value="STRESS RESPONSE REGULATOR PROTEIN 1"/>
    <property type="match status" value="1"/>
</dbReference>
<gene>
    <name evidence="4" type="ORF">GTP90_19875</name>
</gene>
<sequence>MSCRVLIVDDNEDAADMLALLLRTLGYITAVAYNGVAALAELDSFQPNVILLDMNMPVLNGYDTALAVRARPDGKSFHIIALTAYDDPAAIERMVKAGCDARITKPAPTEKLLALFP</sequence>
<dbReference type="GO" id="GO:0000160">
    <property type="term" value="P:phosphorelay signal transduction system"/>
    <property type="evidence" value="ECO:0007669"/>
    <property type="project" value="InterPro"/>
</dbReference>
<accession>A0A845GSB8</accession>
<protein>
    <submittedName>
        <fullName evidence="4">Response regulator</fullName>
    </submittedName>
</protein>
<evidence type="ECO:0000313" key="4">
    <source>
        <dbReference type="EMBL" id="MYM96126.1"/>
    </source>
</evidence>
<dbReference type="PROSITE" id="PS50110">
    <property type="entry name" value="RESPONSE_REGULATORY"/>
    <property type="match status" value="1"/>
</dbReference>
<dbReference type="SUPFAM" id="SSF52172">
    <property type="entry name" value="CheY-like"/>
    <property type="match status" value="1"/>
</dbReference>
<proteinExistence type="predicted"/>
<evidence type="ECO:0000259" key="3">
    <source>
        <dbReference type="PROSITE" id="PS50110"/>
    </source>
</evidence>
<keyword evidence="1 2" id="KW-0597">Phosphoprotein</keyword>
<dbReference type="InterPro" id="IPR011006">
    <property type="entry name" value="CheY-like_superfamily"/>
</dbReference>
<dbReference type="Proteomes" id="UP000447355">
    <property type="component" value="Unassembled WGS sequence"/>
</dbReference>
<dbReference type="RefSeq" id="WP_161018114.1">
    <property type="nucleotide sequence ID" value="NZ_WWCX01000039.1"/>
</dbReference>